<accession>A0ABV2P1L9</accession>
<name>A0ABV2P1L9_9MICC</name>
<evidence type="ECO:0000313" key="2">
    <source>
        <dbReference type="Proteomes" id="UP001549307"/>
    </source>
</evidence>
<organism evidence="1 2">
    <name type="scientific">Arthrobacter bambusae</name>
    <dbReference type="NCBI Taxonomy" id="1338426"/>
    <lineage>
        <taxon>Bacteria</taxon>
        <taxon>Bacillati</taxon>
        <taxon>Actinomycetota</taxon>
        <taxon>Actinomycetes</taxon>
        <taxon>Micrococcales</taxon>
        <taxon>Micrococcaceae</taxon>
        <taxon>Arthrobacter</taxon>
    </lineage>
</organism>
<dbReference type="EMBL" id="JBEPSN010000001">
    <property type="protein sequence ID" value="MET4538651.1"/>
    <property type="molecule type" value="Genomic_DNA"/>
</dbReference>
<comment type="caution">
    <text evidence="1">The sequence shown here is derived from an EMBL/GenBank/DDBJ whole genome shotgun (WGS) entry which is preliminary data.</text>
</comment>
<reference evidence="1 2" key="1">
    <citation type="submission" date="2024-06" db="EMBL/GenBank/DDBJ databases">
        <title>Sorghum-associated microbial communities from plants grown in Nebraska, USA.</title>
        <authorList>
            <person name="Schachtman D."/>
        </authorList>
    </citation>
    <scope>NUCLEOTIDE SEQUENCE [LARGE SCALE GENOMIC DNA]</scope>
    <source>
        <strain evidence="1 2">3552</strain>
    </source>
</reference>
<keyword evidence="2" id="KW-1185">Reference proteome</keyword>
<gene>
    <name evidence="1" type="ORF">ABIE37_000406</name>
</gene>
<protein>
    <submittedName>
        <fullName evidence="1">Uncharacterized protein</fullName>
    </submittedName>
</protein>
<dbReference type="Proteomes" id="UP001549307">
    <property type="component" value="Unassembled WGS sequence"/>
</dbReference>
<evidence type="ECO:0000313" key="1">
    <source>
        <dbReference type="EMBL" id="MET4538651.1"/>
    </source>
</evidence>
<dbReference type="GeneID" id="92751377"/>
<sequence>MSIIASFSFGNKNEMEEGLNAAVNAAWWRGHEDRLGVLVTRHAFDQFSVSLTSEVPFGTVREQDHA</sequence>
<proteinExistence type="predicted"/>
<dbReference type="RefSeq" id="WP_354226235.1">
    <property type="nucleotide sequence ID" value="NZ_JBEPSN010000001.1"/>
</dbReference>